<keyword evidence="2" id="KW-1133">Transmembrane helix</keyword>
<keyword evidence="2" id="KW-0472">Membrane</keyword>
<organism evidence="3 4">
    <name type="scientific">Tetraparma gracilis</name>
    <dbReference type="NCBI Taxonomy" id="2962635"/>
    <lineage>
        <taxon>Eukaryota</taxon>
        <taxon>Sar</taxon>
        <taxon>Stramenopiles</taxon>
        <taxon>Ochrophyta</taxon>
        <taxon>Bolidophyceae</taxon>
        <taxon>Parmales</taxon>
        <taxon>Triparmaceae</taxon>
        <taxon>Tetraparma</taxon>
    </lineage>
</organism>
<dbReference type="Proteomes" id="UP001165060">
    <property type="component" value="Unassembled WGS sequence"/>
</dbReference>
<feature type="transmembrane region" description="Helical" evidence="2">
    <location>
        <begin position="416"/>
        <end position="438"/>
    </location>
</feature>
<feature type="transmembrane region" description="Helical" evidence="2">
    <location>
        <begin position="386"/>
        <end position="404"/>
    </location>
</feature>
<evidence type="ECO:0000313" key="4">
    <source>
        <dbReference type="Proteomes" id="UP001165060"/>
    </source>
</evidence>
<keyword evidence="4" id="KW-1185">Reference proteome</keyword>
<evidence type="ECO:0000256" key="1">
    <source>
        <dbReference type="SAM" id="MobiDB-lite"/>
    </source>
</evidence>
<feature type="transmembrane region" description="Helical" evidence="2">
    <location>
        <begin position="276"/>
        <end position="300"/>
    </location>
</feature>
<feature type="region of interest" description="Disordered" evidence="1">
    <location>
        <begin position="572"/>
        <end position="614"/>
    </location>
</feature>
<sequence length="641" mass="70346">MSVDAGAVGGIFLNLHASVRTLSRKQIDAIPDIQIKQLTSSFSSMIKGSKNIKNSVKGWCAAFLPPADAVVPVRFLQRLLASIAVDNVTTLKLARWGAALRLGGLLVMSYQDVATDVLVGKSYYDNGDERSARISFGILGVSVFFHVLINYAQNIKKKAPARILGLVQAALFLTPLVESYNHWTGKEQDMDEVTSPIILLILSRAVELVVESVPESVLQLGIVLDNPASATFTMKFSIFASLAAAGAIMTETNISYELSGMNKQVRGRDSHPFYGLIPAGKVPLTLLHLGLAAFHIGYLATSLITITSCKMAGVSLAFVGVYMAGEFAIYITHLWRTGRKYIPIVPNLWISTMAWFVLGTLMQNFVPLLQLRADGFFGGKLFSRWILWRLTVNSLVFAAIMRGWEEDGVRASASLMAQVYCAAVGSAVVGIAVIFACVEDSHRWTLYRTRQTPKKYFMDLFNGVPHLVSAFQTRDGQALDFVSAIHPSFFEKDAVRTFLLSLSAKHALFAGDSVLPEEAGAAASWTYDHLFEKLTINVKFYEDAALTAEIELHFQATKAAIAARNEARRNAKASAKALQPVAKKETSQPVAEGQPVAKEEARQPVAKEKTRAEELESLSNEELVELVLKYEREKEESAVKK</sequence>
<feature type="transmembrane region" description="Helical" evidence="2">
    <location>
        <begin position="312"/>
        <end position="335"/>
    </location>
</feature>
<name>A0ABQ6ND22_9STRA</name>
<accession>A0ABQ6ND22</accession>
<feature type="transmembrane region" description="Helical" evidence="2">
    <location>
        <begin position="347"/>
        <end position="366"/>
    </location>
</feature>
<comment type="caution">
    <text evidence="3">The sequence shown here is derived from an EMBL/GenBank/DDBJ whole genome shotgun (WGS) entry which is preliminary data.</text>
</comment>
<evidence type="ECO:0000313" key="3">
    <source>
        <dbReference type="EMBL" id="GMI58843.1"/>
    </source>
</evidence>
<evidence type="ECO:0000256" key="2">
    <source>
        <dbReference type="SAM" id="Phobius"/>
    </source>
</evidence>
<proteinExistence type="predicted"/>
<feature type="compositionally biased region" description="Basic and acidic residues" evidence="1">
    <location>
        <begin position="597"/>
        <end position="614"/>
    </location>
</feature>
<protein>
    <submittedName>
        <fullName evidence="3">Uncharacterized protein</fullName>
    </submittedName>
</protein>
<reference evidence="3 4" key="1">
    <citation type="journal article" date="2023" name="Commun. Biol.">
        <title>Genome analysis of Parmales, the sister group of diatoms, reveals the evolutionary specialization of diatoms from phago-mixotrophs to photoautotrophs.</title>
        <authorList>
            <person name="Ban H."/>
            <person name="Sato S."/>
            <person name="Yoshikawa S."/>
            <person name="Yamada K."/>
            <person name="Nakamura Y."/>
            <person name="Ichinomiya M."/>
            <person name="Sato N."/>
            <person name="Blanc-Mathieu R."/>
            <person name="Endo H."/>
            <person name="Kuwata A."/>
            <person name="Ogata H."/>
        </authorList>
    </citation>
    <scope>NUCLEOTIDE SEQUENCE [LARGE SCALE GENOMIC DNA]</scope>
</reference>
<keyword evidence="2" id="KW-0812">Transmembrane</keyword>
<gene>
    <name evidence="3" type="ORF">TeGR_g8145</name>
</gene>
<dbReference type="EMBL" id="BRYB01006491">
    <property type="protein sequence ID" value="GMI58843.1"/>
    <property type="molecule type" value="Genomic_DNA"/>
</dbReference>